<protein>
    <recommendedName>
        <fullName evidence="7">Tyrosine-protein kinase ephrin type A/B receptor-like domain-containing protein</fullName>
    </recommendedName>
</protein>
<dbReference type="EMBL" id="KZ084105">
    <property type="protein sequence ID" value="OSD02490.1"/>
    <property type="molecule type" value="Genomic_DNA"/>
</dbReference>
<dbReference type="Pfam" id="PF21671">
    <property type="entry name" value="CPL1-like"/>
    <property type="match status" value="1"/>
</dbReference>
<evidence type="ECO:0000256" key="2">
    <source>
        <dbReference type="SAM" id="SignalP"/>
    </source>
</evidence>
<dbReference type="STRING" id="1353009.A0A1Y2IN08"/>
<dbReference type="PANTHER" id="PTHR35192">
    <property type="entry name" value="PROTEIN, PUTATIVE-RELATED"/>
    <property type="match status" value="1"/>
</dbReference>
<keyword evidence="2" id="KW-0732">Signal</keyword>
<proteinExistence type="predicted"/>
<organism evidence="5 6">
    <name type="scientific">Trametes coccinea (strain BRFM310)</name>
    <name type="common">Pycnoporus coccineus</name>
    <dbReference type="NCBI Taxonomy" id="1353009"/>
    <lineage>
        <taxon>Eukaryota</taxon>
        <taxon>Fungi</taxon>
        <taxon>Dikarya</taxon>
        <taxon>Basidiomycota</taxon>
        <taxon>Agaricomycotina</taxon>
        <taxon>Agaricomycetes</taxon>
        <taxon>Polyporales</taxon>
        <taxon>Polyporaceae</taxon>
        <taxon>Trametes</taxon>
    </lineage>
</organism>
<evidence type="ECO:0000259" key="3">
    <source>
        <dbReference type="Pfam" id="PF07699"/>
    </source>
</evidence>
<dbReference type="InterPro" id="IPR048661">
    <property type="entry name" value="CPL1-like"/>
</dbReference>
<dbReference type="InterPro" id="IPR011641">
    <property type="entry name" value="Tyr-kin_ephrin_A/B_rcpt-like"/>
</dbReference>
<dbReference type="Pfam" id="PF07699">
    <property type="entry name" value="Ephrin_rec_like"/>
    <property type="match status" value="1"/>
</dbReference>
<feature type="domain" description="Tyrosine-protein kinase ephrin type A/B receptor-like" evidence="3">
    <location>
        <begin position="64"/>
        <end position="103"/>
    </location>
</feature>
<dbReference type="InterPro" id="IPR038955">
    <property type="entry name" value="PriA/CPL1_fungi"/>
</dbReference>
<dbReference type="SMART" id="SM01411">
    <property type="entry name" value="Ephrin_rec_like"/>
    <property type="match status" value="1"/>
</dbReference>
<feature type="region of interest" description="Disordered" evidence="1">
    <location>
        <begin position="110"/>
        <end position="133"/>
    </location>
</feature>
<evidence type="ECO:0000313" key="5">
    <source>
        <dbReference type="EMBL" id="OSD02490.1"/>
    </source>
</evidence>
<feature type="chain" id="PRO_5012101570" description="Tyrosine-protein kinase ephrin type A/B receptor-like domain-containing protein" evidence="2">
    <location>
        <begin position="28"/>
        <end position="262"/>
    </location>
</feature>
<reference evidence="5 6" key="1">
    <citation type="journal article" date="2015" name="Biotechnol. Biofuels">
        <title>Enhanced degradation of softwood versus hardwood by the white-rot fungus Pycnoporus coccineus.</title>
        <authorList>
            <person name="Couturier M."/>
            <person name="Navarro D."/>
            <person name="Chevret D."/>
            <person name="Henrissat B."/>
            <person name="Piumi F."/>
            <person name="Ruiz-Duenas F.J."/>
            <person name="Martinez A.T."/>
            <person name="Grigoriev I.V."/>
            <person name="Riley R."/>
            <person name="Lipzen A."/>
            <person name="Berrin J.G."/>
            <person name="Master E.R."/>
            <person name="Rosso M.N."/>
        </authorList>
    </citation>
    <scope>NUCLEOTIDE SEQUENCE [LARGE SCALE GENOMIC DNA]</scope>
    <source>
        <strain evidence="5 6">BRFM310</strain>
    </source>
</reference>
<dbReference type="AlphaFoldDB" id="A0A1Y2IN08"/>
<feature type="signal peptide" evidence="2">
    <location>
        <begin position="1"/>
        <end position="27"/>
    </location>
</feature>
<feature type="compositionally biased region" description="Polar residues" evidence="1">
    <location>
        <begin position="110"/>
        <end position="123"/>
    </location>
</feature>
<keyword evidence="6" id="KW-1185">Reference proteome</keyword>
<accession>A0A1Y2IN08</accession>
<evidence type="ECO:0000313" key="6">
    <source>
        <dbReference type="Proteomes" id="UP000193067"/>
    </source>
</evidence>
<evidence type="ECO:0000259" key="4">
    <source>
        <dbReference type="Pfam" id="PF21671"/>
    </source>
</evidence>
<dbReference type="OrthoDB" id="439917at2759"/>
<gene>
    <name evidence="5" type="ORF">PYCCODRAFT_1467840</name>
</gene>
<dbReference type="PANTHER" id="PTHR35192:SF2">
    <property type="entry name" value="APPLE DOMAIN-CONTAINING PROTEIN"/>
    <property type="match status" value="1"/>
</dbReference>
<sequence>MFPTNARLSSLALILCVTLLLVLRCTADSLNRPSDCDPGEWWDQSRNRCSNCPAGTFTGVSDATSCCTCCAGYYQDGSGKSSCKKCPGNKPYSTPGATSISQCRSGSGAVSSCSQTDKNTCPSTGGGITSPRAEKRRIVHAANGAGAAPPRSGATSCPFGWRSCPIWGMRGRGGEPVFECIDVRRDLESCGGCVYNDSPFGERTAGGGRDCSAIPNVDIVRCDKGECMIGKCLHGFYLTEEGDRCLPYIEDWEPPILYAVGK</sequence>
<dbReference type="Proteomes" id="UP000193067">
    <property type="component" value="Unassembled WGS sequence"/>
</dbReference>
<feature type="domain" description="Protein CPL1-like" evidence="4">
    <location>
        <begin position="178"/>
        <end position="245"/>
    </location>
</feature>
<evidence type="ECO:0000256" key="1">
    <source>
        <dbReference type="SAM" id="MobiDB-lite"/>
    </source>
</evidence>
<name>A0A1Y2IN08_TRAC3</name>
<evidence type="ECO:0008006" key="7">
    <source>
        <dbReference type="Google" id="ProtNLM"/>
    </source>
</evidence>